<protein>
    <recommendedName>
        <fullName evidence="8">Lipase domain-containing protein</fullName>
    </recommendedName>
</protein>
<dbReference type="Proteomes" id="UP000186922">
    <property type="component" value="Unassembled WGS sequence"/>
</dbReference>
<feature type="domain" description="Lipase" evidence="8">
    <location>
        <begin position="327"/>
        <end position="419"/>
    </location>
</feature>
<evidence type="ECO:0000256" key="6">
    <source>
        <dbReference type="RuleBase" id="RU004262"/>
    </source>
</evidence>
<gene>
    <name evidence="9" type="primary">RvY_06875-1</name>
    <name evidence="9" type="synonym">RvY_06875.1</name>
    <name evidence="9" type="ORF">RvY_06875</name>
</gene>
<dbReference type="GO" id="GO:0046872">
    <property type="term" value="F:metal ion binding"/>
    <property type="evidence" value="ECO:0007669"/>
    <property type="project" value="UniProtKB-KW"/>
</dbReference>
<dbReference type="GO" id="GO:0005615">
    <property type="term" value="C:extracellular space"/>
    <property type="evidence" value="ECO:0007669"/>
    <property type="project" value="TreeGrafter"/>
</dbReference>
<dbReference type="PANTHER" id="PTHR11610:SF173">
    <property type="entry name" value="LIPASE DOMAIN-CONTAINING PROTEIN-RELATED"/>
    <property type="match status" value="1"/>
</dbReference>
<feature type="active site" description="Charge relay system" evidence="4">
    <location>
        <position position="346"/>
    </location>
</feature>
<accession>A0A1D1V5D1</accession>
<keyword evidence="7" id="KW-0732">Signal</keyword>
<feature type="active site" description="Nucleophile" evidence="4">
    <location>
        <position position="207"/>
    </location>
</feature>
<evidence type="ECO:0000256" key="7">
    <source>
        <dbReference type="SAM" id="SignalP"/>
    </source>
</evidence>
<dbReference type="PANTHER" id="PTHR11610">
    <property type="entry name" value="LIPASE"/>
    <property type="match status" value="1"/>
</dbReference>
<feature type="domain" description="Lipase" evidence="8">
    <location>
        <begin position="55"/>
        <end position="295"/>
    </location>
</feature>
<dbReference type="Gene3D" id="3.40.50.1820">
    <property type="entry name" value="alpha/beta hydrolase"/>
    <property type="match status" value="1"/>
</dbReference>
<name>A0A1D1V5D1_RAMVA</name>
<reference evidence="9 10" key="1">
    <citation type="journal article" date="2016" name="Nat. Commun.">
        <title>Extremotolerant tardigrade genome and improved radiotolerance of human cultured cells by tardigrade-unique protein.</title>
        <authorList>
            <person name="Hashimoto T."/>
            <person name="Horikawa D.D."/>
            <person name="Saito Y."/>
            <person name="Kuwahara H."/>
            <person name="Kozuka-Hata H."/>
            <person name="Shin-I T."/>
            <person name="Minakuchi Y."/>
            <person name="Ohishi K."/>
            <person name="Motoyama A."/>
            <person name="Aizu T."/>
            <person name="Enomoto A."/>
            <person name="Kondo K."/>
            <person name="Tanaka S."/>
            <person name="Hara Y."/>
            <person name="Koshikawa S."/>
            <person name="Sagara H."/>
            <person name="Miura T."/>
            <person name="Yokobori S."/>
            <person name="Miyagawa K."/>
            <person name="Suzuki Y."/>
            <person name="Kubo T."/>
            <person name="Oyama M."/>
            <person name="Kohara Y."/>
            <person name="Fujiyama A."/>
            <person name="Arakawa K."/>
            <person name="Katayama T."/>
            <person name="Toyoda A."/>
            <person name="Kunieda T."/>
        </authorList>
    </citation>
    <scope>NUCLEOTIDE SEQUENCE [LARGE SCALE GENOMIC DNA]</scope>
    <source>
        <strain evidence="9 10">YOKOZUNA-1</strain>
    </source>
</reference>
<feature type="binding site" evidence="5">
    <location>
        <position position="250"/>
    </location>
    <ligand>
        <name>Ca(2+)</name>
        <dbReference type="ChEBI" id="CHEBI:29108"/>
    </ligand>
</feature>
<evidence type="ECO:0000256" key="4">
    <source>
        <dbReference type="PIRSR" id="PIRSR000865-1"/>
    </source>
</evidence>
<dbReference type="CDD" id="cd00707">
    <property type="entry name" value="Pancreat_lipase_like"/>
    <property type="match status" value="1"/>
</dbReference>
<dbReference type="OrthoDB" id="199913at2759"/>
<feature type="active site" description="Charge relay system" evidence="4">
    <location>
        <position position="234"/>
    </location>
</feature>
<dbReference type="Pfam" id="PF00151">
    <property type="entry name" value="Lipase"/>
    <property type="match status" value="2"/>
</dbReference>
<keyword evidence="5" id="KW-0479">Metal-binding</keyword>
<proteinExistence type="inferred from homology"/>
<dbReference type="EMBL" id="BDGG01000003">
    <property type="protein sequence ID" value="GAU95222.1"/>
    <property type="molecule type" value="Genomic_DNA"/>
</dbReference>
<feature type="signal peptide" evidence="7">
    <location>
        <begin position="1"/>
        <end position="22"/>
    </location>
</feature>
<dbReference type="InterPro" id="IPR033906">
    <property type="entry name" value="Lipase_N"/>
</dbReference>
<evidence type="ECO:0000256" key="3">
    <source>
        <dbReference type="ARBA" id="ARBA00022525"/>
    </source>
</evidence>
<dbReference type="GO" id="GO:0016298">
    <property type="term" value="F:lipase activity"/>
    <property type="evidence" value="ECO:0007669"/>
    <property type="project" value="InterPro"/>
</dbReference>
<dbReference type="InterPro" id="IPR013818">
    <property type="entry name" value="Lipase"/>
</dbReference>
<evidence type="ECO:0000313" key="10">
    <source>
        <dbReference type="Proteomes" id="UP000186922"/>
    </source>
</evidence>
<evidence type="ECO:0000256" key="5">
    <source>
        <dbReference type="PIRSR" id="PIRSR000865-2"/>
    </source>
</evidence>
<organism evidence="9 10">
    <name type="scientific">Ramazzottius varieornatus</name>
    <name type="common">Water bear</name>
    <name type="synonym">Tardigrade</name>
    <dbReference type="NCBI Taxonomy" id="947166"/>
    <lineage>
        <taxon>Eukaryota</taxon>
        <taxon>Metazoa</taxon>
        <taxon>Ecdysozoa</taxon>
        <taxon>Tardigrada</taxon>
        <taxon>Eutardigrada</taxon>
        <taxon>Parachela</taxon>
        <taxon>Hypsibioidea</taxon>
        <taxon>Ramazzottiidae</taxon>
        <taxon>Ramazzottius</taxon>
    </lineage>
</organism>
<dbReference type="GO" id="GO:0016042">
    <property type="term" value="P:lipid catabolic process"/>
    <property type="evidence" value="ECO:0007669"/>
    <property type="project" value="TreeGrafter"/>
</dbReference>
<dbReference type="PIRSF" id="PIRSF000865">
    <property type="entry name" value="Lipoprotein_lipase_LIPH"/>
    <property type="match status" value="1"/>
</dbReference>
<evidence type="ECO:0000313" key="9">
    <source>
        <dbReference type="EMBL" id="GAU95222.1"/>
    </source>
</evidence>
<evidence type="ECO:0000259" key="8">
    <source>
        <dbReference type="Pfam" id="PF00151"/>
    </source>
</evidence>
<keyword evidence="3" id="KW-0964">Secreted</keyword>
<dbReference type="InterPro" id="IPR029058">
    <property type="entry name" value="AB_hydrolase_fold"/>
</dbReference>
<feature type="binding site" evidence="5">
    <location>
        <position position="253"/>
    </location>
    <ligand>
        <name>Ca(2+)</name>
        <dbReference type="ChEBI" id="CHEBI:29108"/>
    </ligand>
</feature>
<dbReference type="InterPro" id="IPR000734">
    <property type="entry name" value="TAG_lipase"/>
</dbReference>
<feature type="binding site" evidence="5">
    <location>
        <position position="248"/>
    </location>
    <ligand>
        <name>Ca(2+)</name>
        <dbReference type="ChEBI" id="CHEBI:29108"/>
    </ligand>
</feature>
<comment type="subcellular location">
    <subcellularLocation>
        <location evidence="1">Secreted</location>
    </subcellularLocation>
</comment>
<dbReference type="AlphaFoldDB" id="A0A1D1V5D1"/>
<comment type="similarity">
    <text evidence="2 6">Belongs to the AB hydrolase superfamily. Lipase family.</text>
</comment>
<dbReference type="GO" id="GO:0052689">
    <property type="term" value="F:carboxylic ester hydrolase activity"/>
    <property type="evidence" value="ECO:0007669"/>
    <property type="project" value="InterPro"/>
</dbReference>
<comment type="caution">
    <text evidence="9">The sequence shown here is derived from an EMBL/GenBank/DDBJ whole genome shotgun (WGS) entry which is preliminary data.</text>
</comment>
<keyword evidence="10" id="KW-1185">Reference proteome</keyword>
<sequence>MAVSLMIFAATVTLGLVTCVASATPTRNRVAGLKNGREENAVAQYDAPLMTRSSNVCCSDLGCYDSGGDFWHILHRPITSTPDCTLRDKIKYHLNTRRNPQVSQVISSYRPETIKDSNFDASKNTYVLIHGFLDVFTSDTWTSTLRELLQHEECNVIRVDWSDGNRAPYYQATANTRLVGTHAGRLVEHLVKVENVAPQNVHFMGHSLGAHISGYAGEELNNRRIRLGRITGLDPAGLYFENLGIRVRLDPTDARFVDTIVTDAGSITSSAFGAELPMGHLNFYPNGGVRQPGCGGHRAFLDQVVEGREDPLALPIDWKMVEEIIGKEVEASGDEAWARGAMGCSHGRAPVLFYESINDEGCNITSYECDTYANFQAGKCFSCENNKCAELGFHVEQSLVTNSERQKSYFSLTTGETPYCLTPHRITFQIQNKTKDNDSKRKPALVYVTLIGTHGQKKSQLTANWIYLNPGEKYSFVFESPAESLGFIHSLYFTWVDQSSNLNPGNWWGSSYIWIESNITLTDVDEKTVPYIASTNKVQSGKNVVCTRQT</sequence>
<dbReference type="InterPro" id="IPR016272">
    <property type="entry name" value="Lipase_LIPH"/>
</dbReference>
<keyword evidence="5" id="KW-0106">Calcium</keyword>
<dbReference type="PRINTS" id="PR00821">
    <property type="entry name" value="TAGLIPASE"/>
</dbReference>
<evidence type="ECO:0000256" key="2">
    <source>
        <dbReference type="ARBA" id="ARBA00010701"/>
    </source>
</evidence>
<dbReference type="SUPFAM" id="SSF53474">
    <property type="entry name" value="alpha/beta-Hydrolases"/>
    <property type="match status" value="1"/>
</dbReference>
<evidence type="ECO:0000256" key="1">
    <source>
        <dbReference type="ARBA" id="ARBA00004613"/>
    </source>
</evidence>
<feature type="chain" id="PRO_5008898053" description="Lipase domain-containing protein" evidence="7">
    <location>
        <begin position="23"/>
        <end position="550"/>
    </location>
</feature>
<dbReference type="STRING" id="947166.A0A1D1V5D1"/>